<dbReference type="Proteomes" id="UP001241377">
    <property type="component" value="Unassembled WGS sequence"/>
</dbReference>
<reference evidence="1" key="1">
    <citation type="submission" date="2023-04" db="EMBL/GenBank/DDBJ databases">
        <title>Draft Genome sequencing of Naganishia species isolated from polar environments using Oxford Nanopore Technology.</title>
        <authorList>
            <person name="Leo P."/>
            <person name="Venkateswaran K."/>
        </authorList>
    </citation>
    <scope>NUCLEOTIDE SEQUENCE</scope>
    <source>
        <strain evidence="1">MNA-CCFEE 5261</strain>
    </source>
</reference>
<gene>
    <name evidence="1" type="ORF">QFC19_002517</name>
</gene>
<protein>
    <submittedName>
        <fullName evidence="1">Uncharacterized protein</fullName>
    </submittedName>
</protein>
<keyword evidence="2" id="KW-1185">Reference proteome</keyword>
<name>A0ACC2WAR4_9TREE</name>
<proteinExistence type="predicted"/>
<accession>A0ACC2WAR4</accession>
<sequence length="815" mass="90266">MSETEPLLPTSVRKNLPSRGQVESYVPSESSRIHVSQCLGAIKAGKLPSQQQVSHMIDLVLQSDSLKSTGGPSSRTARLGEEGARILDDFKDVLKAFKAWGEEKNQDDLLQNLFYNAATADVDINLSESRALCPLSFDQLTTRFWPADGPASKTSTSEMVKDSAAVVDSFRTIASLMVTSPAFRQLGSDVILMSRDILADSAELVADQASTAAEATRPSQQERKEGLDYGKLKEKGKEHAKHTISGKYQAEAKEAAFDGAVNVVKYFDEKLPAADEAKDKLITRLQQIVLQAQKNKPYHQAIDTLVSIVKKYAYKAQDALDEAVEKSEVSDEDEKVQQAGRDLKKFVENLAGKSMDGVISTSRKAADDIKNDPRLSEYFNAIGEYLDRILHDEGYVVSQRAYRKASSLYDDGQSLLQDNSNWKADASALQKELESFFNALTHDEKTSNLVDAIETMGEDLADAGKVGFNSLKVNGAGLYRDVVDVMVPRIIGLIKEIPVPRIEFKSEDVDLVIDDFNLESASFIPDSIRFVAHNDFEFTQGYATYASEYDSTVRLRVKGLHVQASNIAYWVSKKSGWVQFEDSGLLDIQFGPRGIDFDVTLENATEDDRETFFVVKNVDVNIAGFDYQIRQNQKWFATWLAKAPMRAFLRSNIIHTLEVQITEYLQRADFQLFALQQRAIAATNARPTPANYLKAIFSSSVFPQGPGMFANVRAGQKGIVKYGRRGEFVLHVGVDEDLFPGKPEGAARNTKRDAIRGKANAASNASGSALNRAKNDADKVKGKAQDEGKKLSAAAREQERRESKSEGWRSEVFDV</sequence>
<evidence type="ECO:0000313" key="1">
    <source>
        <dbReference type="EMBL" id="KAJ9108269.1"/>
    </source>
</evidence>
<dbReference type="EMBL" id="JASBWR010000021">
    <property type="protein sequence ID" value="KAJ9108269.1"/>
    <property type="molecule type" value="Genomic_DNA"/>
</dbReference>
<organism evidence="1 2">
    <name type="scientific">Naganishia cerealis</name>
    <dbReference type="NCBI Taxonomy" id="610337"/>
    <lineage>
        <taxon>Eukaryota</taxon>
        <taxon>Fungi</taxon>
        <taxon>Dikarya</taxon>
        <taxon>Basidiomycota</taxon>
        <taxon>Agaricomycotina</taxon>
        <taxon>Tremellomycetes</taxon>
        <taxon>Filobasidiales</taxon>
        <taxon>Filobasidiaceae</taxon>
        <taxon>Naganishia</taxon>
    </lineage>
</organism>
<comment type="caution">
    <text evidence="1">The sequence shown here is derived from an EMBL/GenBank/DDBJ whole genome shotgun (WGS) entry which is preliminary data.</text>
</comment>
<evidence type="ECO:0000313" key="2">
    <source>
        <dbReference type="Proteomes" id="UP001241377"/>
    </source>
</evidence>